<evidence type="ECO:0000256" key="1">
    <source>
        <dbReference type="ARBA" id="ARBA00000677"/>
    </source>
</evidence>
<dbReference type="InterPro" id="IPR019766">
    <property type="entry name" value="Sign_pep_all-beta_subdom"/>
</dbReference>
<reference evidence="16" key="2">
    <citation type="journal article" date="2021" name="PeerJ">
        <title>Extensive microbial diversity within the chicken gut microbiome revealed by metagenomics and culture.</title>
        <authorList>
            <person name="Gilroy R."/>
            <person name="Ravi A."/>
            <person name="Getino M."/>
            <person name="Pursley I."/>
            <person name="Horton D.L."/>
            <person name="Alikhan N.F."/>
            <person name="Baker D."/>
            <person name="Gharbi K."/>
            <person name="Hall N."/>
            <person name="Watson M."/>
            <person name="Adriaenssens E.M."/>
            <person name="Foster-Nyarko E."/>
            <person name="Jarju S."/>
            <person name="Secka A."/>
            <person name="Antonio M."/>
            <person name="Oren A."/>
            <person name="Chaudhuri R.R."/>
            <person name="La Ragione R."/>
            <person name="Hildebrand F."/>
            <person name="Pallen M.J."/>
        </authorList>
    </citation>
    <scope>NUCLEOTIDE SEQUENCE</scope>
    <source>
        <strain evidence="16">17213</strain>
    </source>
</reference>
<dbReference type="NCBIfam" id="TIGR02227">
    <property type="entry name" value="sigpep_I_bact"/>
    <property type="match status" value="1"/>
</dbReference>
<protein>
    <recommendedName>
        <fullName evidence="5 13">Signal peptidase I</fullName>
        <ecNumber evidence="4 13">3.4.21.89</ecNumber>
    </recommendedName>
</protein>
<dbReference type="GO" id="GO:0004252">
    <property type="term" value="F:serine-type endopeptidase activity"/>
    <property type="evidence" value="ECO:0007669"/>
    <property type="project" value="InterPro"/>
</dbReference>
<dbReference type="InterPro" id="IPR019758">
    <property type="entry name" value="Pept_S26A_signal_pept_1_CS"/>
</dbReference>
<feature type="domain" description="Peptidase S26" evidence="15">
    <location>
        <begin position="65"/>
        <end position="275"/>
    </location>
</feature>
<gene>
    <name evidence="16" type="primary">lepB</name>
    <name evidence="16" type="ORF">IAB19_00465</name>
</gene>
<dbReference type="InterPro" id="IPR000223">
    <property type="entry name" value="Pept_S26A_signal_pept_1"/>
</dbReference>
<keyword evidence="7 13" id="KW-0645">Protease</keyword>
<keyword evidence="10 13" id="KW-1133">Transmembrane helix</keyword>
<dbReference type="EC" id="3.4.21.89" evidence="4 13"/>
<evidence type="ECO:0000313" key="17">
    <source>
        <dbReference type="Proteomes" id="UP000823631"/>
    </source>
</evidence>
<dbReference type="Pfam" id="PF10502">
    <property type="entry name" value="Peptidase_S26"/>
    <property type="match status" value="1"/>
</dbReference>
<dbReference type="CDD" id="cd06530">
    <property type="entry name" value="S26_SPase_I"/>
    <property type="match status" value="1"/>
</dbReference>
<feature type="transmembrane region" description="Helical" evidence="13">
    <location>
        <begin position="56"/>
        <end position="79"/>
    </location>
</feature>
<reference evidence="16" key="1">
    <citation type="submission" date="2020-10" db="EMBL/GenBank/DDBJ databases">
        <authorList>
            <person name="Gilroy R."/>
        </authorList>
    </citation>
    <scope>NUCLEOTIDE SEQUENCE</scope>
    <source>
        <strain evidence="16">17213</strain>
    </source>
</reference>
<dbReference type="PROSITE" id="PS00501">
    <property type="entry name" value="SPASE_I_1"/>
    <property type="match status" value="1"/>
</dbReference>
<dbReference type="InterPro" id="IPR019757">
    <property type="entry name" value="Pept_S26A_signal_pept_1_Lys-AS"/>
</dbReference>
<dbReference type="EMBL" id="JADINH010000006">
    <property type="protein sequence ID" value="MBO8414842.1"/>
    <property type="molecule type" value="Genomic_DNA"/>
</dbReference>
<dbReference type="PRINTS" id="PR00727">
    <property type="entry name" value="LEADERPTASE"/>
</dbReference>
<evidence type="ECO:0000256" key="8">
    <source>
        <dbReference type="ARBA" id="ARBA00022692"/>
    </source>
</evidence>
<evidence type="ECO:0000256" key="11">
    <source>
        <dbReference type="ARBA" id="ARBA00023136"/>
    </source>
</evidence>
<dbReference type="InterPro" id="IPR019533">
    <property type="entry name" value="Peptidase_S26"/>
</dbReference>
<name>A0A9D9D9I8_9GAMM</name>
<accession>A0A9D9D9I8</accession>
<evidence type="ECO:0000256" key="7">
    <source>
        <dbReference type="ARBA" id="ARBA00022670"/>
    </source>
</evidence>
<keyword evidence="8 13" id="KW-0812">Transmembrane</keyword>
<dbReference type="Proteomes" id="UP000823631">
    <property type="component" value="Unassembled WGS sequence"/>
</dbReference>
<dbReference type="InterPro" id="IPR019756">
    <property type="entry name" value="Pept_S26A_signal_pept_1_Ser-AS"/>
</dbReference>
<dbReference type="Gene3D" id="2.10.109.10">
    <property type="entry name" value="Umud Fragment, subunit A"/>
    <property type="match status" value="1"/>
</dbReference>
<keyword evidence="6" id="KW-1003">Cell membrane</keyword>
<evidence type="ECO:0000256" key="10">
    <source>
        <dbReference type="ARBA" id="ARBA00022989"/>
    </source>
</evidence>
<evidence type="ECO:0000313" key="16">
    <source>
        <dbReference type="EMBL" id="MBO8414842.1"/>
    </source>
</evidence>
<evidence type="ECO:0000256" key="4">
    <source>
        <dbReference type="ARBA" id="ARBA00013208"/>
    </source>
</evidence>
<evidence type="ECO:0000256" key="9">
    <source>
        <dbReference type="ARBA" id="ARBA00022801"/>
    </source>
</evidence>
<evidence type="ECO:0000256" key="14">
    <source>
        <dbReference type="RuleBase" id="RU362042"/>
    </source>
</evidence>
<evidence type="ECO:0000259" key="15">
    <source>
        <dbReference type="Pfam" id="PF10502"/>
    </source>
</evidence>
<feature type="active site" evidence="12">
    <location>
        <position position="89"/>
    </location>
</feature>
<dbReference type="PANTHER" id="PTHR43390:SF1">
    <property type="entry name" value="CHLOROPLAST PROCESSING PEPTIDASE"/>
    <property type="match status" value="1"/>
</dbReference>
<dbReference type="GO" id="GO:0005886">
    <property type="term" value="C:plasma membrane"/>
    <property type="evidence" value="ECO:0007669"/>
    <property type="project" value="UniProtKB-SubCell"/>
</dbReference>
<evidence type="ECO:0000256" key="6">
    <source>
        <dbReference type="ARBA" id="ARBA00022475"/>
    </source>
</evidence>
<comment type="catalytic activity">
    <reaction evidence="1 13">
        <text>Cleavage of hydrophobic, N-terminal signal or leader sequences from secreted and periplasmic proteins.</text>
        <dbReference type="EC" id="3.4.21.89"/>
    </reaction>
</comment>
<dbReference type="AlphaFoldDB" id="A0A9D9D9I8"/>
<dbReference type="Gene3D" id="2.170.230.10">
    <property type="match status" value="1"/>
</dbReference>
<keyword evidence="9 13" id="KW-0378">Hydrolase</keyword>
<comment type="similarity">
    <text evidence="3 14">Belongs to the peptidase S26 family.</text>
</comment>
<comment type="caution">
    <text evidence="16">The sequence shown here is derived from an EMBL/GenBank/DDBJ whole genome shotgun (WGS) entry which is preliminary data.</text>
</comment>
<keyword evidence="11 13" id="KW-0472">Membrane</keyword>
<dbReference type="SUPFAM" id="SSF51306">
    <property type="entry name" value="LexA/Signal peptidase"/>
    <property type="match status" value="1"/>
</dbReference>
<evidence type="ECO:0000256" key="13">
    <source>
        <dbReference type="RuleBase" id="RU003993"/>
    </source>
</evidence>
<evidence type="ECO:0000256" key="5">
    <source>
        <dbReference type="ARBA" id="ARBA00019232"/>
    </source>
</evidence>
<comment type="subcellular location">
    <subcellularLocation>
        <location evidence="2">Cell membrane</location>
        <topology evidence="2">Multi-pass membrane protein</topology>
    </subcellularLocation>
    <subcellularLocation>
        <location evidence="14">Membrane</location>
        <topology evidence="14">Multi-pass membrane protein</topology>
    </subcellularLocation>
</comment>
<dbReference type="PROSITE" id="PS00761">
    <property type="entry name" value="SPASE_I_3"/>
    <property type="match status" value="1"/>
</dbReference>
<proteinExistence type="inferred from homology"/>
<feature type="active site" evidence="12">
    <location>
        <position position="144"/>
    </location>
</feature>
<evidence type="ECO:0000256" key="12">
    <source>
        <dbReference type="PIRSR" id="PIRSR600223-1"/>
    </source>
</evidence>
<evidence type="ECO:0000256" key="3">
    <source>
        <dbReference type="ARBA" id="ARBA00009370"/>
    </source>
</evidence>
<sequence length="304" mass="35138">MNTFSLILLAATLVTGICWIYDWRCRRPQRLVQCARLEQEDPTFDKKKRKKVMEPTGALGQLADLFPIIFLVFFIRSFVVEPFRIPSGSMMPTLLSGDFIAVTKWSYGIKNPLTNATWIRTDEPQRGDVIVFKYPEDPNVDYIKRVVGLPGDEVIYRNKQIYIRRACTAEHCESLQAVERVSVGVYEEQGLGYTERYQLYRETFDNGSAHTTMVNPLAPEFLQHYYRQDGSYLGSWVVPEGCYFVMGDNRDNSRDSRFWGFVPRDYIIGKTVGIWLSLDFEHDSDSILPSFIPGFRFERIGGIE</sequence>
<dbReference type="PROSITE" id="PS00760">
    <property type="entry name" value="SPASE_I_2"/>
    <property type="match status" value="1"/>
</dbReference>
<dbReference type="GO" id="GO:0006465">
    <property type="term" value="P:signal peptide processing"/>
    <property type="evidence" value="ECO:0007669"/>
    <property type="project" value="InterPro"/>
</dbReference>
<organism evidence="16 17">
    <name type="scientific">Candidatus Avisuccinivibrio stercorigallinarum</name>
    <dbReference type="NCBI Taxonomy" id="2840704"/>
    <lineage>
        <taxon>Bacteria</taxon>
        <taxon>Pseudomonadati</taxon>
        <taxon>Pseudomonadota</taxon>
        <taxon>Gammaproteobacteria</taxon>
        <taxon>Aeromonadales</taxon>
        <taxon>Succinivibrionaceae</taxon>
        <taxon>Succinivibrionaceae incertae sedis</taxon>
        <taxon>Candidatus Avisuccinivibrio</taxon>
    </lineage>
</organism>
<dbReference type="PANTHER" id="PTHR43390">
    <property type="entry name" value="SIGNAL PEPTIDASE I"/>
    <property type="match status" value="1"/>
</dbReference>
<feature type="transmembrane region" description="Helical" evidence="13">
    <location>
        <begin position="6"/>
        <end position="23"/>
    </location>
</feature>
<evidence type="ECO:0000256" key="2">
    <source>
        <dbReference type="ARBA" id="ARBA00004651"/>
    </source>
</evidence>
<dbReference type="InterPro" id="IPR036286">
    <property type="entry name" value="LexA/Signal_pep-like_sf"/>
</dbReference>
<dbReference type="GO" id="GO:0009003">
    <property type="term" value="F:signal peptidase activity"/>
    <property type="evidence" value="ECO:0007669"/>
    <property type="project" value="UniProtKB-EC"/>
</dbReference>